<reference evidence="5" key="2">
    <citation type="submission" date="2023-06" db="EMBL/GenBank/DDBJ databases">
        <authorList>
            <consortium name="Lawrence Berkeley National Laboratory"/>
            <person name="Haridas S."/>
            <person name="Hensen N."/>
            <person name="Bonometti L."/>
            <person name="Westerberg I."/>
            <person name="Brannstrom I.O."/>
            <person name="Guillou S."/>
            <person name="Cros-Aarteil S."/>
            <person name="Calhoun S."/>
            <person name="Kuo A."/>
            <person name="Mondo S."/>
            <person name="Pangilinan J."/>
            <person name="Riley R."/>
            <person name="LaButti K."/>
            <person name="Andreopoulos B."/>
            <person name="Lipzen A."/>
            <person name="Chen C."/>
            <person name="Yanf M."/>
            <person name="Daum C."/>
            <person name="Ng V."/>
            <person name="Clum A."/>
            <person name="Steindorff A."/>
            <person name="Ohm R."/>
            <person name="Martin F."/>
            <person name="Silar P."/>
            <person name="Natvig D."/>
            <person name="Lalanne C."/>
            <person name="Gautier V."/>
            <person name="Ament-velasquez S.L."/>
            <person name="Kruys A."/>
            <person name="Hutchinson M.I."/>
            <person name="Powell A.J."/>
            <person name="Barry K."/>
            <person name="Miller A.N."/>
            <person name="Grigoriev I.V."/>
            <person name="Debuchy R."/>
            <person name="Gladieux P."/>
            <person name="Thoren M.H."/>
            <person name="Johannesson H."/>
        </authorList>
    </citation>
    <scope>NUCLEOTIDE SEQUENCE</scope>
    <source>
        <strain evidence="5">CBS 232.78</strain>
    </source>
</reference>
<evidence type="ECO:0000313" key="5">
    <source>
        <dbReference type="EMBL" id="KAK3377499.1"/>
    </source>
</evidence>
<feature type="domain" description="Nephrocystin 3-like N-terminal" evidence="4">
    <location>
        <begin position="377"/>
        <end position="543"/>
    </location>
</feature>
<dbReference type="InterPro" id="IPR056884">
    <property type="entry name" value="NPHP3-like_N"/>
</dbReference>
<keyword evidence="1" id="KW-0677">Repeat</keyword>
<accession>A0AAE0KIV9</accession>
<comment type="caution">
    <text evidence="5">The sequence shown here is derived from an EMBL/GenBank/DDBJ whole genome shotgun (WGS) entry which is preliminary data.</text>
</comment>
<evidence type="ECO:0000259" key="3">
    <source>
        <dbReference type="Pfam" id="PF17100"/>
    </source>
</evidence>
<reference evidence="5" key="1">
    <citation type="journal article" date="2023" name="Mol. Phylogenet. Evol.">
        <title>Genome-scale phylogeny and comparative genomics of the fungal order Sordariales.</title>
        <authorList>
            <person name="Hensen N."/>
            <person name="Bonometti L."/>
            <person name="Westerberg I."/>
            <person name="Brannstrom I.O."/>
            <person name="Guillou S."/>
            <person name="Cros-Aarteil S."/>
            <person name="Calhoun S."/>
            <person name="Haridas S."/>
            <person name="Kuo A."/>
            <person name="Mondo S."/>
            <person name="Pangilinan J."/>
            <person name="Riley R."/>
            <person name="LaButti K."/>
            <person name="Andreopoulos B."/>
            <person name="Lipzen A."/>
            <person name="Chen C."/>
            <person name="Yan M."/>
            <person name="Daum C."/>
            <person name="Ng V."/>
            <person name="Clum A."/>
            <person name="Steindorff A."/>
            <person name="Ohm R.A."/>
            <person name="Martin F."/>
            <person name="Silar P."/>
            <person name="Natvig D.O."/>
            <person name="Lalanne C."/>
            <person name="Gautier V."/>
            <person name="Ament-Velasquez S.L."/>
            <person name="Kruys A."/>
            <person name="Hutchinson M.I."/>
            <person name="Powell A.J."/>
            <person name="Barry K."/>
            <person name="Miller A.N."/>
            <person name="Grigoriev I.V."/>
            <person name="Debuchy R."/>
            <person name="Gladieux P."/>
            <person name="Hiltunen Thoren M."/>
            <person name="Johannesson H."/>
        </authorList>
    </citation>
    <scope>NUCLEOTIDE SEQUENCE</scope>
    <source>
        <strain evidence="5">CBS 232.78</strain>
    </source>
</reference>
<keyword evidence="6" id="KW-1185">Reference proteome</keyword>
<organism evidence="5 6">
    <name type="scientific">Podospora didyma</name>
    <dbReference type="NCBI Taxonomy" id="330526"/>
    <lineage>
        <taxon>Eukaryota</taxon>
        <taxon>Fungi</taxon>
        <taxon>Dikarya</taxon>
        <taxon>Ascomycota</taxon>
        <taxon>Pezizomycotina</taxon>
        <taxon>Sordariomycetes</taxon>
        <taxon>Sordariomycetidae</taxon>
        <taxon>Sordariales</taxon>
        <taxon>Podosporaceae</taxon>
        <taxon>Podospora</taxon>
    </lineage>
</organism>
<feature type="region of interest" description="Disordered" evidence="2">
    <location>
        <begin position="12"/>
        <end position="62"/>
    </location>
</feature>
<dbReference type="AlphaFoldDB" id="A0AAE0KIV9"/>
<evidence type="ECO:0008006" key="7">
    <source>
        <dbReference type="Google" id="ProtNLM"/>
    </source>
</evidence>
<evidence type="ECO:0000313" key="6">
    <source>
        <dbReference type="Proteomes" id="UP001285441"/>
    </source>
</evidence>
<evidence type="ECO:0000256" key="1">
    <source>
        <dbReference type="ARBA" id="ARBA00022737"/>
    </source>
</evidence>
<dbReference type="EMBL" id="JAULSW010000006">
    <property type="protein sequence ID" value="KAK3377499.1"/>
    <property type="molecule type" value="Genomic_DNA"/>
</dbReference>
<evidence type="ECO:0000256" key="2">
    <source>
        <dbReference type="SAM" id="MobiDB-lite"/>
    </source>
</evidence>
<evidence type="ECO:0000259" key="4">
    <source>
        <dbReference type="Pfam" id="PF24883"/>
    </source>
</evidence>
<protein>
    <recommendedName>
        <fullName evidence="7">NWD NACHT-NTPase N-terminal domain-containing protein</fullName>
    </recommendedName>
</protein>
<dbReference type="Proteomes" id="UP001285441">
    <property type="component" value="Unassembled WGS sequence"/>
</dbReference>
<sequence length="774" mass="86274">MGCLCVRNAFASRKSPETAKSTPAPAANDVALELSGGGSPLPTRLNLPPEPNLPPNDTKTPSHRAADELWDLAYLSVRDGDAKLVEAYELVLARVVELDGDSLQLGPGSNEPVDETGRQEHLKAMVQRGLERTEKWAAAKEKAGGVVDVIRGVDEFISSSLSSVPQAAAAWVAVSILLKGFSNAATQSIANREGIVYVGSRARWYHELFHVINDFDRAQGLRLQLEEHLISLFVKIIIFQMRSVGAYFRVQIVAILRDAFSIDDWNGSLEEIRAAEASLNVFLEQYGTATNNNLLRCQAERAAKLLDVVRDGLGQINTTLAEILQHQRDVGRETQINRSEDAEKEALRQANALIGKFKVPGLEYDQFMDNNPDPVKGTCQWFHKDERVNKWVTGPHSLLLVRARPGQGKSVLARSLVHAWREQNNKAVCHFFFKDTNEVQKSVSMALCAILHQLFRSDPLVALKVEGLIMQNGAGLMTSKVDLWNIFEAVMLHAKSPIICALDALDECGDGDRDFLIGRISELCNGRRTAALGSKLKLLATTRPLDGIMIQFQGVQSISLDPIENPALLAFEINMVIDARMDEMAKAKRWDTELRDDMKAELRAIGGVQYTYLWLRLIFELLGKKSLRPKQDWLLLVRQLPRTVNEAYERLLSNVDEDLKPVVQKLLKIMLGVGEPLNVSQMNVALGVYVGRTMGQGLKYMDGNSQFREWIENNCGFFVQVFENDLVLFIHQTAKEFLTCRPISTPPSSNSGWECFTTLAAAHMSMSYVCRSFL</sequence>
<proteinExistence type="predicted"/>
<feature type="domain" description="NWD NACHT-NTPase N-terminal" evidence="3">
    <location>
        <begin position="68"/>
        <end position="280"/>
    </location>
</feature>
<gene>
    <name evidence="5" type="ORF">B0H63DRAFT_435675</name>
</gene>
<feature type="non-terminal residue" evidence="5">
    <location>
        <position position="1"/>
    </location>
</feature>
<name>A0AAE0KIV9_9PEZI</name>
<dbReference type="Gene3D" id="3.40.50.300">
    <property type="entry name" value="P-loop containing nucleotide triphosphate hydrolases"/>
    <property type="match status" value="1"/>
</dbReference>
<dbReference type="InterPro" id="IPR031359">
    <property type="entry name" value="NACHT_N"/>
</dbReference>
<dbReference type="PANTHER" id="PTHR10039">
    <property type="entry name" value="AMELOGENIN"/>
    <property type="match status" value="1"/>
</dbReference>
<dbReference type="Pfam" id="PF17100">
    <property type="entry name" value="NACHT_N"/>
    <property type="match status" value="1"/>
</dbReference>
<dbReference type="InterPro" id="IPR027417">
    <property type="entry name" value="P-loop_NTPase"/>
</dbReference>
<dbReference type="Pfam" id="PF24883">
    <property type="entry name" value="NPHP3_N"/>
    <property type="match status" value="1"/>
</dbReference>